<keyword evidence="2" id="KW-1185">Reference proteome</keyword>
<proteinExistence type="predicted"/>
<organism evidence="1 2">
    <name type="scientific">Pyropia yezoensis</name>
    <name type="common">Susabi-nori</name>
    <name type="synonym">Porphyra yezoensis</name>
    <dbReference type="NCBI Taxonomy" id="2788"/>
    <lineage>
        <taxon>Eukaryota</taxon>
        <taxon>Rhodophyta</taxon>
        <taxon>Bangiophyceae</taxon>
        <taxon>Bangiales</taxon>
        <taxon>Bangiaceae</taxon>
        <taxon>Pyropia</taxon>
    </lineage>
</organism>
<reference evidence="1" key="1">
    <citation type="submission" date="2019-11" db="EMBL/GenBank/DDBJ databases">
        <title>Nori genome reveals adaptations in red seaweeds to the harsh intertidal environment.</title>
        <authorList>
            <person name="Wang D."/>
            <person name="Mao Y."/>
        </authorList>
    </citation>
    <scope>NUCLEOTIDE SEQUENCE</scope>
    <source>
        <tissue evidence="1">Gametophyte</tissue>
    </source>
</reference>
<dbReference type="Proteomes" id="UP000798662">
    <property type="component" value="Chromosome 2"/>
</dbReference>
<gene>
    <name evidence="1" type="ORF">I4F81_007157</name>
</gene>
<accession>A0ACC3C466</accession>
<dbReference type="EMBL" id="CM020619">
    <property type="protein sequence ID" value="KAK1864612.1"/>
    <property type="molecule type" value="Genomic_DNA"/>
</dbReference>
<sequence>MTSPASARANRNLVQTVLRLLDALFWSLLLSLRGVLLLASRPVARTPTGIAAGKTVLVTTGRQAKTVHVIRALKAVGATVIVTDYDHVSASAVSTACDHFVVLPALDVGALDAWVDAFGALLVEHKVDMVVPVSTINEALFLGVARDRLAPKLPHVEWLCTGLDNVLRLDDRERFSATCRQYGVPAPASGLVTAREQVPPSSSQPHGIIVKRMESSVNRDEEIVPVAPGAPLPEVVKPSPTDAWQWQQMIRGAEYSVWYVCVNGAVTFSACYVSQPDLVHFDAVPTPADVDTPLRALIRGMHLSGQYAFDFIRDDESGVPYVIECNPRASSILETVSCTPLWGEAFFGVDVSARRTTQDVGFVYHANCWPWTARTEGYLSLADPLPFFAAEIAWPLHAIQTAGLGDAGYRKIDVNICKIIIDGPSAPRNIGAFEDASQAAKLTVLGRALEFVDTVYIDAAVPNVAAVVAVATKASCTPLLFQLGGVPSRAAVTAALPPIQYVATPEDLGALVATSELVAPTRVLLSDAASVVLGFDAELTFLAPRSPVAPYTYYRIPLRRLKVLHVMGSCTSKYYETVSAYYGFDCIASTTDDVRYEHVVGYVHLTGEWSVAVGKDAQYMREKAPRLSLAQALATFESLSLDLMIPHMFDYAGLTAYRSVFTMLDLPTVGCSGEALALSTNKARTKACAAMDGVPVPASELLRRGDKPTMPLPFVIKPTEEDNSMGVDVVREEADVPAALEAAFRFGDEVMVEQFIPLGRELRVAVVETPAGGFELLPMVEYFLPADKPIRLSANKLTTDSTGQPSGFAKTDRQVPADVDPVLKEKLYKMAMVAHRATDCADYSIYDVRVDPAGEPYMLESCLYCSFSFRSVLVLMAEAAGKKHPQLFVEFSERAVGRKSAAVAARARGGAAPQEFGMKALGRTVGTPSLPRGPRLQARAVYPCEHVPRLTRERAAGEERVSEAEPKQAWKRTG</sequence>
<name>A0ACC3C466_PYRYE</name>
<protein>
    <submittedName>
        <fullName evidence="1">Uncharacterized protein</fullName>
    </submittedName>
</protein>
<evidence type="ECO:0000313" key="1">
    <source>
        <dbReference type="EMBL" id="KAK1864612.1"/>
    </source>
</evidence>
<evidence type="ECO:0000313" key="2">
    <source>
        <dbReference type="Proteomes" id="UP000798662"/>
    </source>
</evidence>
<comment type="caution">
    <text evidence="1">The sequence shown here is derived from an EMBL/GenBank/DDBJ whole genome shotgun (WGS) entry which is preliminary data.</text>
</comment>